<name>A0A8B6DZR0_MYTGA</name>
<organism evidence="1 2">
    <name type="scientific">Mytilus galloprovincialis</name>
    <name type="common">Mediterranean mussel</name>
    <dbReference type="NCBI Taxonomy" id="29158"/>
    <lineage>
        <taxon>Eukaryota</taxon>
        <taxon>Metazoa</taxon>
        <taxon>Spiralia</taxon>
        <taxon>Lophotrochozoa</taxon>
        <taxon>Mollusca</taxon>
        <taxon>Bivalvia</taxon>
        <taxon>Autobranchia</taxon>
        <taxon>Pteriomorphia</taxon>
        <taxon>Mytilida</taxon>
        <taxon>Mytiloidea</taxon>
        <taxon>Mytilidae</taxon>
        <taxon>Mytilinae</taxon>
        <taxon>Mytilus</taxon>
    </lineage>
</organism>
<proteinExistence type="predicted"/>
<comment type="caution">
    <text evidence="1">The sequence shown here is derived from an EMBL/GenBank/DDBJ whole genome shotgun (WGS) entry which is preliminary data.</text>
</comment>
<evidence type="ECO:0000313" key="1">
    <source>
        <dbReference type="EMBL" id="VDI26896.1"/>
    </source>
</evidence>
<dbReference type="AlphaFoldDB" id="A0A8B6DZR0"/>
<dbReference type="Proteomes" id="UP000596742">
    <property type="component" value="Unassembled WGS sequence"/>
</dbReference>
<reference evidence="1" key="1">
    <citation type="submission" date="2018-11" db="EMBL/GenBank/DDBJ databases">
        <authorList>
            <person name="Alioto T."/>
            <person name="Alioto T."/>
        </authorList>
    </citation>
    <scope>NUCLEOTIDE SEQUENCE</scope>
</reference>
<accession>A0A8B6DZR0</accession>
<dbReference type="OrthoDB" id="6155824at2759"/>
<protein>
    <submittedName>
        <fullName evidence="1">Uncharacterized protein</fullName>
    </submittedName>
</protein>
<gene>
    <name evidence="1" type="ORF">MGAL_10B084610</name>
</gene>
<evidence type="ECO:0000313" key="2">
    <source>
        <dbReference type="Proteomes" id="UP000596742"/>
    </source>
</evidence>
<dbReference type="EMBL" id="UYJE01004299">
    <property type="protein sequence ID" value="VDI26896.1"/>
    <property type="molecule type" value="Genomic_DNA"/>
</dbReference>
<sequence length="252" mass="29648">MKPLVFSNYHYLVKRAINQCKGNIVLNGEECSSYDTTIETYSEESLTSKQKMSLGKIRVYIIIYLSKDNKENRPREVNGPFRQFNPIRSNLIRNEVVPKRREHHSNWPVGTWRTGNIPICVLFFYEDHEEFMEDLFFCSHDLNAVLAEYLDIYTPLENECNICHYHQTIYFENNRHVGHGEEASNYSLDLFFCRGVTGNSYKENERTCSGCQVEHPSQHNHECLMNGEHEHLERHFETACHSFSLLEKTLKN</sequence>
<keyword evidence="2" id="KW-1185">Reference proteome</keyword>